<dbReference type="Gene3D" id="2.60.120.10">
    <property type="entry name" value="Jelly Rolls"/>
    <property type="match status" value="1"/>
</dbReference>
<dbReference type="RefSeq" id="WP_231550009.1">
    <property type="nucleotide sequence ID" value="NZ_CDOI01000155.1"/>
</dbReference>
<dbReference type="InterPro" id="IPR011051">
    <property type="entry name" value="RmlC_Cupin_sf"/>
</dbReference>
<dbReference type="AlphaFoldDB" id="A0A0B7I639"/>
<dbReference type="EMBL" id="CDOI01000155">
    <property type="protein sequence ID" value="CEN47376.1"/>
    <property type="molecule type" value="Genomic_DNA"/>
</dbReference>
<reference evidence="2 3" key="1">
    <citation type="submission" date="2015-01" db="EMBL/GenBank/DDBJ databases">
        <authorList>
            <person name="Xiang T."/>
            <person name="Song Y."/>
            <person name="Huang L."/>
            <person name="Wang B."/>
            <person name="Wu P."/>
        </authorList>
    </citation>
    <scope>NUCLEOTIDE SEQUENCE [LARGE SCALE GENOMIC DNA]</scope>
    <source>
        <strain evidence="2 3">CcD38</strain>
    </source>
</reference>
<dbReference type="InterPro" id="IPR013096">
    <property type="entry name" value="Cupin_2"/>
</dbReference>
<proteinExistence type="predicted"/>
<evidence type="ECO:0000259" key="1">
    <source>
        <dbReference type="Pfam" id="PF07883"/>
    </source>
</evidence>
<evidence type="ECO:0000313" key="2">
    <source>
        <dbReference type="EMBL" id="CEN47376.1"/>
    </source>
</evidence>
<feature type="domain" description="Cupin type-2" evidence="1">
    <location>
        <begin position="64"/>
        <end position="128"/>
    </location>
</feature>
<name>A0A0B7I639_9FLAO</name>
<dbReference type="SUPFAM" id="SSF51182">
    <property type="entry name" value="RmlC-like cupins"/>
    <property type="match status" value="1"/>
</dbReference>
<dbReference type="InterPro" id="IPR014710">
    <property type="entry name" value="RmlC-like_jellyroll"/>
</dbReference>
<dbReference type="Proteomes" id="UP000045051">
    <property type="component" value="Unassembled WGS sequence"/>
</dbReference>
<dbReference type="CDD" id="cd02230">
    <property type="entry name" value="cupin_HP0902-like"/>
    <property type="match status" value="1"/>
</dbReference>
<sequence>MQKYPLLLVLLPLGLQAQMKQIIEKEENVITDVMTASMLKDVTYKDDKPNVEVILETEFTKEVRITFKEGQIMKRHKAPRAIVVQVLEGKINFEVGETIYQLNKGDFITLKATIVHELKALENSVVRLSLSKYETQEIEKSKK</sequence>
<gene>
    <name evidence="2" type="ORF">CCAND38_430026</name>
</gene>
<dbReference type="PANTHER" id="PTHR37694">
    <property type="entry name" value="SLR8022 PROTEIN"/>
    <property type="match status" value="1"/>
</dbReference>
<protein>
    <recommendedName>
        <fullName evidence="1">Cupin type-2 domain-containing protein</fullName>
    </recommendedName>
</protein>
<accession>A0A0B7I639</accession>
<evidence type="ECO:0000313" key="3">
    <source>
        <dbReference type="Proteomes" id="UP000045051"/>
    </source>
</evidence>
<organism evidence="2 3">
    <name type="scientific">Capnocytophaga canis</name>
    <dbReference type="NCBI Taxonomy" id="1848903"/>
    <lineage>
        <taxon>Bacteria</taxon>
        <taxon>Pseudomonadati</taxon>
        <taxon>Bacteroidota</taxon>
        <taxon>Flavobacteriia</taxon>
        <taxon>Flavobacteriales</taxon>
        <taxon>Flavobacteriaceae</taxon>
        <taxon>Capnocytophaga</taxon>
    </lineage>
</organism>
<dbReference type="PANTHER" id="PTHR37694:SF1">
    <property type="entry name" value="SLR8022 PROTEIN"/>
    <property type="match status" value="1"/>
</dbReference>
<dbReference type="Pfam" id="PF07883">
    <property type="entry name" value="Cupin_2"/>
    <property type="match status" value="1"/>
</dbReference>
<keyword evidence="3" id="KW-1185">Reference proteome</keyword>